<evidence type="ECO:0000256" key="6">
    <source>
        <dbReference type="ARBA" id="ARBA00022517"/>
    </source>
</evidence>
<comment type="subcellular location">
    <subcellularLocation>
        <location evidence="2">Cytoplasm</location>
    </subcellularLocation>
    <subcellularLocation>
        <location evidence="1">Nucleus</location>
        <location evidence="1">Cajal body</location>
    </subcellularLocation>
    <subcellularLocation>
        <location evidence="3">Nucleus</location>
        <location evidence="3">Nucleolus</location>
    </subcellularLocation>
</comment>
<feature type="region of interest" description="Disordered" evidence="11">
    <location>
        <begin position="1"/>
        <end position="43"/>
    </location>
</feature>
<evidence type="ECO:0000256" key="7">
    <source>
        <dbReference type="ARBA" id="ARBA00022541"/>
    </source>
</evidence>
<feature type="compositionally biased region" description="Basic residues" evidence="11">
    <location>
        <begin position="21"/>
        <end position="31"/>
    </location>
</feature>
<dbReference type="GO" id="GO:0005730">
    <property type="term" value="C:nucleolus"/>
    <property type="evidence" value="ECO:0007669"/>
    <property type="project" value="UniProtKB-SubCell"/>
</dbReference>
<dbReference type="FunFam" id="2.80.10.50:FF:000061">
    <property type="entry name" value="Protein FRG1"/>
    <property type="match status" value="1"/>
</dbReference>
<evidence type="ECO:0000256" key="10">
    <source>
        <dbReference type="ARBA" id="ARBA00072064"/>
    </source>
</evidence>
<dbReference type="InterPro" id="IPR008999">
    <property type="entry name" value="Actin-crosslinking"/>
</dbReference>
<keyword evidence="6" id="KW-0690">Ribosome biogenesis</keyword>
<dbReference type="EMBL" id="GECZ01023939">
    <property type="protein sequence ID" value="JAS45830.1"/>
    <property type="molecule type" value="Transcribed_RNA"/>
</dbReference>
<dbReference type="GO" id="GO:0071013">
    <property type="term" value="C:catalytic step 2 spliceosome"/>
    <property type="evidence" value="ECO:0007669"/>
    <property type="project" value="TreeGrafter"/>
</dbReference>
<dbReference type="InterPro" id="IPR010414">
    <property type="entry name" value="FRG1"/>
</dbReference>
<reference evidence="12" key="1">
    <citation type="submission" date="2015-11" db="EMBL/GenBank/DDBJ databases">
        <title>De novo transcriptome assembly of four potential Pierce s Disease insect vectors from Arizona vineyards.</title>
        <authorList>
            <person name="Tassone E.E."/>
        </authorList>
    </citation>
    <scope>NUCLEOTIDE SEQUENCE</scope>
</reference>
<protein>
    <recommendedName>
        <fullName evidence="10">Protein FRG1 homolog</fullName>
    </recommendedName>
</protein>
<comment type="similarity">
    <text evidence="4">Belongs to the FRG1 family.</text>
</comment>
<dbReference type="AlphaFoldDB" id="A0A1B6F6L3"/>
<evidence type="ECO:0000256" key="1">
    <source>
        <dbReference type="ARBA" id="ARBA00004408"/>
    </source>
</evidence>
<gene>
    <name evidence="12" type="ORF">g.13437</name>
</gene>
<keyword evidence="7" id="KW-0517">Myogenesis</keyword>
<dbReference type="GO" id="GO:0006364">
    <property type="term" value="P:rRNA processing"/>
    <property type="evidence" value="ECO:0007669"/>
    <property type="project" value="UniProtKB-KW"/>
</dbReference>
<evidence type="ECO:0000256" key="11">
    <source>
        <dbReference type="SAM" id="MobiDB-lite"/>
    </source>
</evidence>
<evidence type="ECO:0000313" key="12">
    <source>
        <dbReference type="EMBL" id="JAS45830.1"/>
    </source>
</evidence>
<dbReference type="SUPFAM" id="SSF50405">
    <property type="entry name" value="Actin-crosslinking proteins"/>
    <property type="match status" value="1"/>
</dbReference>
<organism evidence="12">
    <name type="scientific">Cuerna arida</name>
    <dbReference type="NCBI Taxonomy" id="1464854"/>
    <lineage>
        <taxon>Eukaryota</taxon>
        <taxon>Metazoa</taxon>
        <taxon>Ecdysozoa</taxon>
        <taxon>Arthropoda</taxon>
        <taxon>Hexapoda</taxon>
        <taxon>Insecta</taxon>
        <taxon>Pterygota</taxon>
        <taxon>Neoptera</taxon>
        <taxon>Paraneoptera</taxon>
        <taxon>Hemiptera</taxon>
        <taxon>Auchenorrhyncha</taxon>
        <taxon>Membracoidea</taxon>
        <taxon>Cicadellidae</taxon>
        <taxon>Cicadellinae</taxon>
        <taxon>Proconiini</taxon>
        <taxon>Cuerna</taxon>
    </lineage>
</organism>
<dbReference type="GO" id="GO:0055120">
    <property type="term" value="C:striated muscle dense body"/>
    <property type="evidence" value="ECO:0007669"/>
    <property type="project" value="TreeGrafter"/>
</dbReference>
<evidence type="ECO:0000256" key="8">
    <source>
        <dbReference type="ARBA" id="ARBA00022552"/>
    </source>
</evidence>
<dbReference type="GO" id="GO:0015030">
    <property type="term" value="C:Cajal body"/>
    <property type="evidence" value="ECO:0007669"/>
    <property type="project" value="UniProtKB-SubCell"/>
</dbReference>
<proteinExistence type="inferred from homology"/>
<dbReference type="Pfam" id="PF06229">
    <property type="entry name" value="FRG1"/>
    <property type="match status" value="1"/>
</dbReference>
<evidence type="ECO:0000256" key="9">
    <source>
        <dbReference type="ARBA" id="ARBA00023242"/>
    </source>
</evidence>
<sequence>MSEYDMVKKGKITFKGDKSSSKRKRKHKHKDKNKDVEPVEDEDKIKHGGWSNIDSTRLITGSVAIEFGNQTYVTALDNGLFTLGPPHNEGEGPLPEEVLTAVNVSDTKVAFKSGYGKYLGVHKDGTVIGRSDAIGALEQWEPVFQDGKLALLSCTNCFMSIRTEDDHLVACSKTAGPAEFVQIRSAADVQTDDVNEIPVEEKGSLSQIEENYVRKFQKFQDKKLKINSGDKSELKKAKKSGVLHEAMLDRRSKMKADRYCK</sequence>
<dbReference type="Gene3D" id="2.80.10.50">
    <property type="match status" value="1"/>
</dbReference>
<feature type="compositionally biased region" description="Basic and acidic residues" evidence="11">
    <location>
        <begin position="1"/>
        <end position="20"/>
    </location>
</feature>
<keyword evidence="5" id="KW-0963">Cytoplasm</keyword>
<dbReference type="PANTHER" id="PTHR12928">
    <property type="entry name" value="FRG1 PROTEIN"/>
    <property type="match status" value="1"/>
</dbReference>
<accession>A0A1B6F6L3</accession>
<dbReference type="CDD" id="cd23338">
    <property type="entry name" value="beta-trefoil_FSCN_FRG1"/>
    <property type="match status" value="1"/>
</dbReference>
<evidence type="ECO:0000256" key="5">
    <source>
        <dbReference type="ARBA" id="ARBA00022490"/>
    </source>
</evidence>
<dbReference type="GO" id="GO:0007517">
    <property type="term" value="P:muscle organ development"/>
    <property type="evidence" value="ECO:0007669"/>
    <property type="project" value="UniProtKB-KW"/>
</dbReference>
<keyword evidence="9" id="KW-0539">Nucleus</keyword>
<dbReference type="GO" id="GO:0051015">
    <property type="term" value="F:actin filament binding"/>
    <property type="evidence" value="ECO:0007669"/>
    <property type="project" value="TreeGrafter"/>
</dbReference>
<evidence type="ECO:0000256" key="4">
    <source>
        <dbReference type="ARBA" id="ARBA00010878"/>
    </source>
</evidence>
<keyword evidence="8" id="KW-0698">rRNA processing</keyword>
<evidence type="ECO:0000256" key="2">
    <source>
        <dbReference type="ARBA" id="ARBA00004496"/>
    </source>
</evidence>
<evidence type="ECO:0000256" key="3">
    <source>
        <dbReference type="ARBA" id="ARBA00004604"/>
    </source>
</evidence>
<name>A0A1B6F6L3_9HEMI</name>
<dbReference type="PANTHER" id="PTHR12928:SF0">
    <property type="entry name" value="FSHD REGION GENE 1"/>
    <property type="match status" value="1"/>
</dbReference>